<proteinExistence type="predicted"/>
<organism evidence="2 3">
    <name type="scientific">Mycena maculata</name>
    <dbReference type="NCBI Taxonomy" id="230809"/>
    <lineage>
        <taxon>Eukaryota</taxon>
        <taxon>Fungi</taxon>
        <taxon>Dikarya</taxon>
        <taxon>Basidiomycota</taxon>
        <taxon>Agaricomycotina</taxon>
        <taxon>Agaricomycetes</taxon>
        <taxon>Agaricomycetidae</taxon>
        <taxon>Agaricales</taxon>
        <taxon>Marasmiineae</taxon>
        <taxon>Mycenaceae</taxon>
        <taxon>Mycena</taxon>
    </lineage>
</organism>
<gene>
    <name evidence="2" type="ORF">DFH07DRAFT_771590</name>
</gene>
<sequence>MATGSKLWEFRAEPEPFALPAAAPTRIEMGTGTPRVSVPAVKIELAGPDIPALPAASGHACSPRSSTLPPITAFDSHNSEIDVNAQILPPDSDDEPRDSHIIWQNSGITSRVLAGQFHTKSSLYNVSNMWRTIKRVLTKRSGRAVKDEEDEVHSATQKLEHPAACRAQDNSLTPK</sequence>
<dbReference type="AlphaFoldDB" id="A0AAD7JDR7"/>
<name>A0AAD7JDR7_9AGAR</name>
<accession>A0AAD7JDR7</accession>
<evidence type="ECO:0000313" key="2">
    <source>
        <dbReference type="EMBL" id="KAJ7761265.1"/>
    </source>
</evidence>
<evidence type="ECO:0000256" key="1">
    <source>
        <dbReference type="SAM" id="MobiDB-lite"/>
    </source>
</evidence>
<dbReference type="EMBL" id="JARJLG010000046">
    <property type="protein sequence ID" value="KAJ7761265.1"/>
    <property type="molecule type" value="Genomic_DNA"/>
</dbReference>
<comment type="caution">
    <text evidence="2">The sequence shown here is derived from an EMBL/GenBank/DDBJ whole genome shotgun (WGS) entry which is preliminary data.</text>
</comment>
<dbReference type="Proteomes" id="UP001215280">
    <property type="component" value="Unassembled WGS sequence"/>
</dbReference>
<feature type="region of interest" description="Disordered" evidence="1">
    <location>
        <begin position="141"/>
        <end position="175"/>
    </location>
</feature>
<evidence type="ECO:0000313" key="3">
    <source>
        <dbReference type="Proteomes" id="UP001215280"/>
    </source>
</evidence>
<protein>
    <submittedName>
        <fullName evidence="2">Uncharacterized protein</fullName>
    </submittedName>
</protein>
<reference evidence="2" key="1">
    <citation type="submission" date="2023-03" db="EMBL/GenBank/DDBJ databases">
        <title>Massive genome expansion in bonnet fungi (Mycena s.s.) driven by repeated elements and novel gene families across ecological guilds.</title>
        <authorList>
            <consortium name="Lawrence Berkeley National Laboratory"/>
            <person name="Harder C.B."/>
            <person name="Miyauchi S."/>
            <person name="Viragh M."/>
            <person name="Kuo A."/>
            <person name="Thoen E."/>
            <person name="Andreopoulos B."/>
            <person name="Lu D."/>
            <person name="Skrede I."/>
            <person name="Drula E."/>
            <person name="Henrissat B."/>
            <person name="Morin E."/>
            <person name="Kohler A."/>
            <person name="Barry K."/>
            <person name="LaButti K."/>
            <person name="Morin E."/>
            <person name="Salamov A."/>
            <person name="Lipzen A."/>
            <person name="Mereny Z."/>
            <person name="Hegedus B."/>
            <person name="Baldrian P."/>
            <person name="Stursova M."/>
            <person name="Weitz H."/>
            <person name="Taylor A."/>
            <person name="Grigoriev I.V."/>
            <person name="Nagy L.G."/>
            <person name="Martin F."/>
            <person name="Kauserud H."/>
        </authorList>
    </citation>
    <scope>NUCLEOTIDE SEQUENCE</scope>
    <source>
        <strain evidence="2">CBHHK188m</strain>
    </source>
</reference>
<keyword evidence="3" id="KW-1185">Reference proteome</keyword>